<organism evidence="2 3">
    <name type="scientific">Bacteriovorax antarcticus</name>
    <dbReference type="NCBI Taxonomy" id="3088717"/>
    <lineage>
        <taxon>Bacteria</taxon>
        <taxon>Pseudomonadati</taxon>
        <taxon>Bdellovibrionota</taxon>
        <taxon>Bacteriovoracia</taxon>
        <taxon>Bacteriovoracales</taxon>
        <taxon>Bacteriovoracaceae</taxon>
        <taxon>Bacteriovorax</taxon>
    </lineage>
</organism>
<dbReference type="RefSeq" id="WP_323576651.1">
    <property type="nucleotide sequence ID" value="NZ_JAYGJQ010000002.1"/>
</dbReference>
<feature type="signal peptide" evidence="1">
    <location>
        <begin position="1"/>
        <end position="18"/>
    </location>
</feature>
<name>A0ABU5VUL7_9BACT</name>
<evidence type="ECO:0000256" key="1">
    <source>
        <dbReference type="SAM" id="SignalP"/>
    </source>
</evidence>
<evidence type="ECO:0000313" key="3">
    <source>
        <dbReference type="Proteomes" id="UP001302274"/>
    </source>
</evidence>
<keyword evidence="1" id="KW-0732">Signal</keyword>
<proteinExistence type="predicted"/>
<keyword evidence="3" id="KW-1185">Reference proteome</keyword>
<dbReference type="EMBL" id="JAYGJQ010000002">
    <property type="protein sequence ID" value="MEA9356754.1"/>
    <property type="molecule type" value="Genomic_DNA"/>
</dbReference>
<accession>A0ABU5VUL7</accession>
<dbReference type="Proteomes" id="UP001302274">
    <property type="component" value="Unassembled WGS sequence"/>
</dbReference>
<protein>
    <submittedName>
        <fullName evidence="2">Uncharacterized protein</fullName>
    </submittedName>
</protein>
<evidence type="ECO:0000313" key="2">
    <source>
        <dbReference type="EMBL" id="MEA9356754.1"/>
    </source>
</evidence>
<sequence>MKNIILIMSLFTSFTAMAEQKEERVIELKNHVNKMTLQGNKQYRLELRESAAAYYADEKFAPCLQKSIAENKTATLKVAAYSLNILECKN</sequence>
<reference evidence="2 3" key="1">
    <citation type="submission" date="2023-11" db="EMBL/GenBank/DDBJ databases">
        <title>A Novel Polar Bacteriovorax (B. antarcticus) Isolated from the Biocrust in Antarctica.</title>
        <authorList>
            <person name="Mun W."/>
            <person name="Choi S.Y."/>
            <person name="Mitchell R.J."/>
        </authorList>
    </citation>
    <scope>NUCLEOTIDE SEQUENCE [LARGE SCALE GENOMIC DNA]</scope>
    <source>
        <strain evidence="2 3">PP10</strain>
    </source>
</reference>
<comment type="caution">
    <text evidence="2">The sequence shown here is derived from an EMBL/GenBank/DDBJ whole genome shotgun (WGS) entry which is preliminary data.</text>
</comment>
<feature type="chain" id="PRO_5046984275" evidence="1">
    <location>
        <begin position="19"/>
        <end position="90"/>
    </location>
</feature>
<gene>
    <name evidence="2" type="ORF">SHI21_11085</name>
</gene>